<comment type="caution">
    <text evidence="1">The sequence shown here is derived from an EMBL/GenBank/DDBJ whole genome shotgun (WGS) entry which is preliminary data.</text>
</comment>
<dbReference type="AlphaFoldDB" id="A0A0F8Y8G1"/>
<sequence>MKKDIKETKEKILAGLEGKSYQEYIYDRFLEAQHKFIKSLWKLENFDEDCDCEEPKIATTIAEGDTHYGAEFVCVQRCLTCGGYVKEDTNE</sequence>
<name>A0A0F8Y8G1_9ZZZZ</name>
<organism evidence="1">
    <name type="scientific">marine sediment metagenome</name>
    <dbReference type="NCBI Taxonomy" id="412755"/>
    <lineage>
        <taxon>unclassified sequences</taxon>
        <taxon>metagenomes</taxon>
        <taxon>ecological metagenomes</taxon>
    </lineage>
</organism>
<gene>
    <name evidence="1" type="ORF">LCGC14_2851340</name>
</gene>
<reference evidence="1" key="1">
    <citation type="journal article" date="2015" name="Nature">
        <title>Complex archaea that bridge the gap between prokaryotes and eukaryotes.</title>
        <authorList>
            <person name="Spang A."/>
            <person name="Saw J.H."/>
            <person name="Jorgensen S.L."/>
            <person name="Zaremba-Niedzwiedzka K."/>
            <person name="Martijn J."/>
            <person name="Lind A.E."/>
            <person name="van Eijk R."/>
            <person name="Schleper C."/>
            <person name="Guy L."/>
            <person name="Ettema T.J."/>
        </authorList>
    </citation>
    <scope>NUCLEOTIDE SEQUENCE</scope>
</reference>
<evidence type="ECO:0000313" key="1">
    <source>
        <dbReference type="EMBL" id="KKK77663.1"/>
    </source>
</evidence>
<protein>
    <submittedName>
        <fullName evidence="1">Uncharacterized protein</fullName>
    </submittedName>
</protein>
<proteinExistence type="predicted"/>
<dbReference type="EMBL" id="LAZR01054849">
    <property type="protein sequence ID" value="KKK77663.1"/>
    <property type="molecule type" value="Genomic_DNA"/>
</dbReference>
<accession>A0A0F8Y8G1</accession>